<evidence type="ECO:0000256" key="1">
    <source>
        <dbReference type="SAM" id="MobiDB-lite"/>
    </source>
</evidence>
<reference evidence="2" key="1">
    <citation type="journal article" date="2021" name="Front. Microbiol.">
        <title>Comprehensive Comparative Genomics and Phenotyping of Methylobacterium Species.</title>
        <authorList>
            <person name="Alessa O."/>
            <person name="Ogura Y."/>
            <person name="Fujitani Y."/>
            <person name="Takami H."/>
            <person name="Hayashi T."/>
            <person name="Sahin N."/>
            <person name="Tani A."/>
        </authorList>
    </citation>
    <scope>NUCLEOTIDE SEQUENCE</scope>
    <source>
        <strain evidence="2">DSM 23674</strain>
    </source>
</reference>
<organism evidence="2 3">
    <name type="scientific">Methylobacterium thuringiense</name>
    <dbReference type="NCBI Taxonomy" id="1003091"/>
    <lineage>
        <taxon>Bacteria</taxon>
        <taxon>Pseudomonadati</taxon>
        <taxon>Pseudomonadota</taxon>
        <taxon>Alphaproteobacteria</taxon>
        <taxon>Hyphomicrobiales</taxon>
        <taxon>Methylobacteriaceae</taxon>
        <taxon>Methylobacterium</taxon>
    </lineage>
</organism>
<evidence type="ECO:0000313" key="2">
    <source>
        <dbReference type="EMBL" id="GJE54557.1"/>
    </source>
</evidence>
<dbReference type="EMBL" id="BPRA01000004">
    <property type="protein sequence ID" value="GJE54557.1"/>
    <property type="molecule type" value="Genomic_DNA"/>
</dbReference>
<protein>
    <submittedName>
        <fullName evidence="2">Uncharacterized protein</fullName>
    </submittedName>
</protein>
<sequence>MTRTLAKLTPKGTLAPADPRTDTLVRTFTNRLEDGSDWRRRALASRLAPTDEERDVLQARVEDIDRWLSPSRDAAIVRAVELMRGNLVIANNAGDDAIKGYISILRPFPEPVVERVCQRFMDGRLGNRTYAPMPAEVAHECRLVIADTLAERGRIALILDAEVYASPTEADQAKIAARHAEFVAETTARARMPAKAAPEPPKPTISPAAVSDLASRQARREIREAEEATTDVDAQQDSEAAA</sequence>
<name>A0ABQ4TJ60_9HYPH</name>
<gene>
    <name evidence="2" type="ORF">EKPJFOCH_1035</name>
</gene>
<dbReference type="Proteomes" id="UP001055101">
    <property type="component" value="Unassembled WGS sequence"/>
</dbReference>
<feature type="region of interest" description="Disordered" evidence="1">
    <location>
        <begin position="188"/>
        <end position="242"/>
    </location>
</feature>
<proteinExistence type="predicted"/>
<evidence type="ECO:0000313" key="3">
    <source>
        <dbReference type="Proteomes" id="UP001055101"/>
    </source>
</evidence>
<comment type="caution">
    <text evidence="2">The sequence shown here is derived from an EMBL/GenBank/DDBJ whole genome shotgun (WGS) entry which is preliminary data.</text>
</comment>
<accession>A0ABQ4TJ60</accession>
<feature type="compositionally biased region" description="Acidic residues" evidence="1">
    <location>
        <begin position="227"/>
        <end position="236"/>
    </location>
</feature>
<keyword evidence="3" id="KW-1185">Reference proteome</keyword>
<reference evidence="2" key="2">
    <citation type="submission" date="2021-08" db="EMBL/GenBank/DDBJ databases">
        <authorList>
            <person name="Tani A."/>
            <person name="Ola A."/>
            <person name="Ogura Y."/>
            <person name="Katsura K."/>
            <person name="Hayashi T."/>
        </authorList>
    </citation>
    <scope>NUCLEOTIDE SEQUENCE</scope>
    <source>
        <strain evidence="2">DSM 23674</strain>
    </source>
</reference>